<evidence type="ECO:0000256" key="9">
    <source>
        <dbReference type="RuleBase" id="RU366078"/>
    </source>
</evidence>
<keyword evidence="6" id="KW-0325">Glycoprotein</keyword>
<dbReference type="FunFam" id="2.40.10.10:FF:000028">
    <property type="entry name" value="Serine protease easter"/>
    <property type="match status" value="1"/>
</dbReference>
<dbReference type="GO" id="GO:0004252">
    <property type="term" value="F:serine-type endopeptidase activity"/>
    <property type="evidence" value="ECO:0007669"/>
    <property type="project" value="UniProtKB-UniRule"/>
</dbReference>
<dbReference type="InterPro" id="IPR051487">
    <property type="entry name" value="Ser/Thr_Proteases_Immune/Dev"/>
</dbReference>
<accession>E5KBX9</accession>
<dbReference type="MEROPS" id="S01.427"/>
<dbReference type="GO" id="GO:0005576">
    <property type="term" value="C:extracellular region"/>
    <property type="evidence" value="ECO:0007669"/>
    <property type="project" value="UniProtKB-SubCell"/>
</dbReference>
<dbReference type="EC" id="3.4.21.-" evidence="8"/>
<dbReference type="EMBL" id="HQ008366">
    <property type="protein sequence ID" value="ADR74382.1"/>
    <property type="molecule type" value="Genomic_DNA"/>
</dbReference>
<keyword evidence="3 8" id="KW-0378">Hydrolase</keyword>
<dbReference type="Pfam" id="PF12032">
    <property type="entry name" value="CLIP"/>
    <property type="match status" value="1"/>
</dbReference>
<dbReference type="OrthoDB" id="6370098at2759"/>
<organism evidence="11">
    <name type="scientific">Penaeus monodon</name>
    <name type="common">Giant tiger prawn</name>
    <dbReference type="NCBI Taxonomy" id="6687"/>
    <lineage>
        <taxon>Eukaryota</taxon>
        <taxon>Metazoa</taxon>
        <taxon>Ecdysozoa</taxon>
        <taxon>Arthropoda</taxon>
        <taxon>Crustacea</taxon>
        <taxon>Multicrustacea</taxon>
        <taxon>Malacostraca</taxon>
        <taxon>Eumalacostraca</taxon>
        <taxon>Eucarida</taxon>
        <taxon>Decapoda</taxon>
        <taxon>Dendrobranchiata</taxon>
        <taxon>Penaeoidea</taxon>
        <taxon>Penaeidae</taxon>
        <taxon>Penaeus</taxon>
    </lineage>
</organism>
<dbReference type="InterPro" id="IPR022700">
    <property type="entry name" value="CLIP"/>
</dbReference>
<dbReference type="AlphaFoldDB" id="E5KBX9"/>
<keyword evidence="2 9" id="KW-0732">Signal</keyword>
<sequence>MHYRVPTISCAAAVTLLVLVTSGGATRDRRQARCSAGAPCVLVDSCPPVKALFLSPNAGDKHRAQQLICGREGRRLKVCCGSSNVTPTPRPIDVTPTSNPGGNGNGQLLPSNCGQTSNLNKIFGGEATGVGEFPWMAVLGYKAPGSSGSLDWECGGALINDRYVLTAAHCGDPDFLFGSILTAIRLGEYDFSKSKDCNSAADFCLPPVQDFTPEQVVLHPSFNKRAPESDDIALIRLNRRVQLNAGVHPICLPAAGLNVGSFLNGRDAIVIGWGHTERGRDTQVLQKVSLPFVDLGTCKRIHAGETLVNEQVCFGGRAGQDSCNGDSGGPLFLNAVPGTILGIVSKGGACGSPGVPAIYTDVASYRGWIVQNLKP</sequence>
<dbReference type="Gene3D" id="2.40.10.10">
    <property type="entry name" value="Trypsin-like serine proteases"/>
    <property type="match status" value="2"/>
</dbReference>
<dbReference type="InterPro" id="IPR001314">
    <property type="entry name" value="Peptidase_S1A"/>
</dbReference>
<dbReference type="InterPro" id="IPR009003">
    <property type="entry name" value="Peptidase_S1_PA"/>
</dbReference>
<comment type="domain">
    <text evidence="9">The clip domain consists of 35-55 residues which are 'knitted' together usually by 3 conserved disulfide bonds forming a clip-like compact structure.</text>
</comment>
<feature type="chain" id="PRO_5041012874" description="CLIP domain-containing serine protease" evidence="9">
    <location>
        <begin position="26"/>
        <end position="375"/>
    </location>
</feature>
<evidence type="ECO:0000313" key="11">
    <source>
        <dbReference type="EMBL" id="ADR74382.1"/>
    </source>
</evidence>
<dbReference type="PRINTS" id="PR00722">
    <property type="entry name" value="CHYMOTRYPSIN"/>
</dbReference>
<protein>
    <recommendedName>
        <fullName evidence="9">CLIP domain-containing serine protease</fullName>
        <ecNumber evidence="8">3.4.21.-</ecNumber>
    </recommendedName>
</protein>
<dbReference type="Pfam" id="PF00089">
    <property type="entry name" value="Trypsin"/>
    <property type="match status" value="1"/>
</dbReference>
<dbReference type="SMART" id="SM00020">
    <property type="entry name" value="Tryp_SPc"/>
    <property type="match status" value="1"/>
</dbReference>
<evidence type="ECO:0000256" key="3">
    <source>
        <dbReference type="ARBA" id="ARBA00022801"/>
    </source>
</evidence>
<evidence type="ECO:0000256" key="2">
    <source>
        <dbReference type="ARBA" id="ARBA00022729"/>
    </source>
</evidence>
<keyword evidence="4 8" id="KW-0720">Serine protease</keyword>
<dbReference type="InterPro" id="IPR038565">
    <property type="entry name" value="CLIP_sf"/>
</dbReference>
<comment type="similarity">
    <text evidence="7 9">Belongs to the peptidase S1 family. CLIP subfamily.</text>
</comment>
<evidence type="ECO:0000256" key="5">
    <source>
        <dbReference type="ARBA" id="ARBA00023157"/>
    </source>
</evidence>
<gene>
    <name evidence="11" type="primary">PPAE2a</name>
</gene>
<dbReference type="GO" id="GO:0006508">
    <property type="term" value="P:proteolysis"/>
    <property type="evidence" value="ECO:0007669"/>
    <property type="project" value="UniProtKB-KW"/>
</dbReference>
<dbReference type="CDD" id="cd00190">
    <property type="entry name" value="Tryp_SPc"/>
    <property type="match status" value="1"/>
</dbReference>
<comment type="subcellular location">
    <subcellularLocation>
        <location evidence="9">Secreted</location>
    </subcellularLocation>
</comment>
<name>E5KBX9_PENMO</name>
<evidence type="ECO:0000256" key="6">
    <source>
        <dbReference type="ARBA" id="ARBA00023180"/>
    </source>
</evidence>
<dbReference type="InterPro" id="IPR033116">
    <property type="entry name" value="TRYPSIN_SER"/>
</dbReference>
<evidence type="ECO:0000259" key="10">
    <source>
        <dbReference type="PROSITE" id="PS50240"/>
    </source>
</evidence>
<dbReference type="Gene3D" id="3.30.1640.30">
    <property type="match status" value="1"/>
</dbReference>
<evidence type="ECO:0000256" key="1">
    <source>
        <dbReference type="ARBA" id="ARBA00022670"/>
    </source>
</evidence>
<feature type="domain" description="Peptidase S1" evidence="10">
    <location>
        <begin position="122"/>
        <end position="374"/>
    </location>
</feature>
<dbReference type="PROSITE" id="PS00134">
    <property type="entry name" value="TRYPSIN_HIS"/>
    <property type="match status" value="1"/>
</dbReference>
<dbReference type="PANTHER" id="PTHR24256">
    <property type="entry name" value="TRYPTASE-RELATED"/>
    <property type="match status" value="1"/>
</dbReference>
<keyword evidence="5" id="KW-1015">Disulfide bond</keyword>
<dbReference type="InterPro" id="IPR043504">
    <property type="entry name" value="Peptidase_S1_PA_chymotrypsin"/>
</dbReference>
<dbReference type="InterPro" id="IPR001254">
    <property type="entry name" value="Trypsin_dom"/>
</dbReference>
<evidence type="ECO:0000256" key="8">
    <source>
        <dbReference type="RuleBase" id="RU363034"/>
    </source>
</evidence>
<keyword evidence="1 8" id="KW-0645">Protease</keyword>
<dbReference type="SUPFAM" id="SSF50494">
    <property type="entry name" value="Trypsin-like serine proteases"/>
    <property type="match status" value="1"/>
</dbReference>
<keyword evidence="9" id="KW-0964">Secreted</keyword>
<feature type="signal peptide" evidence="9">
    <location>
        <begin position="1"/>
        <end position="25"/>
    </location>
</feature>
<evidence type="ECO:0000256" key="4">
    <source>
        <dbReference type="ARBA" id="ARBA00022825"/>
    </source>
</evidence>
<dbReference type="InterPro" id="IPR018114">
    <property type="entry name" value="TRYPSIN_HIS"/>
</dbReference>
<dbReference type="PROSITE" id="PS50240">
    <property type="entry name" value="TRYPSIN_DOM"/>
    <property type="match status" value="1"/>
</dbReference>
<dbReference type="PROSITE" id="PS00135">
    <property type="entry name" value="TRYPSIN_SER"/>
    <property type="match status" value="1"/>
</dbReference>
<proteinExistence type="inferred from homology"/>
<reference evidence="11" key="1">
    <citation type="journal article" date="2011" name="Dev. Comp. Immunol.">
        <title>PmPPAE2, a new class of crustacean prophenoloxidase (proPO)-activating enzyme and its role in PO activation.</title>
        <authorList>
            <person name="Charoensapsri W."/>
            <person name="Amparyup P."/>
            <person name="Hirono I."/>
            <person name="Aoki T."/>
            <person name="Tassanakajon A."/>
        </authorList>
    </citation>
    <scope>NUCLEOTIDE SEQUENCE</scope>
</reference>
<evidence type="ECO:0000256" key="7">
    <source>
        <dbReference type="ARBA" id="ARBA00024195"/>
    </source>
</evidence>